<proteinExistence type="predicted"/>
<evidence type="ECO:0000313" key="2">
    <source>
        <dbReference type="EMBL" id="CAA9892210.1"/>
    </source>
</evidence>
<dbReference type="RefSeq" id="WP_174627005.1">
    <property type="nucleotide sequence ID" value="NZ_CADCXN010000092.1"/>
</dbReference>
<evidence type="ECO:0000313" key="3">
    <source>
        <dbReference type="Proteomes" id="UP000494216"/>
    </source>
</evidence>
<dbReference type="AlphaFoldDB" id="A0A8S0WKU2"/>
<dbReference type="EMBL" id="CADCXN010000092">
    <property type="protein sequence ID" value="CAA9892210.1"/>
    <property type="molecule type" value="Genomic_DNA"/>
</dbReference>
<feature type="chain" id="PRO_5035716828" evidence="1">
    <location>
        <begin position="23"/>
        <end position="119"/>
    </location>
</feature>
<dbReference type="Proteomes" id="UP000494216">
    <property type="component" value="Unassembled WGS sequence"/>
</dbReference>
<name>A0A8S0WKU2_9GAMM</name>
<organism evidence="2 3">
    <name type="scientific">Candidatus Methylobacter favarea</name>
    <dbReference type="NCBI Taxonomy" id="2707345"/>
    <lineage>
        <taxon>Bacteria</taxon>
        <taxon>Pseudomonadati</taxon>
        <taxon>Pseudomonadota</taxon>
        <taxon>Gammaproteobacteria</taxon>
        <taxon>Methylococcales</taxon>
        <taxon>Methylococcaceae</taxon>
        <taxon>Methylobacter</taxon>
    </lineage>
</organism>
<reference evidence="2 3" key="1">
    <citation type="submission" date="2020-02" db="EMBL/GenBank/DDBJ databases">
        <authorList>
            <person name="Hogendoorn C."/>
        </authorList>
    </citation>
    <scope>NUCLEOTIDE SEQUENCE [LARGE SCALE GENOMIC DNA]</scope>
    <source>
        <strain evidence="2">METHB21</strain>
    </source>
</reference>
<feature type="signal peptide" evidence="1">
    <location>
        <begin position="1"/>
        <end position="22"/>
    </location>
</feature>
<keyword evidence="1" id="KW-0732">Signal</keyword>
<keyword evidence="3" id="KW-1185">Reference proteome</keyword>
<gene>
    <name evidence="2" type="ORF">METHB2_600005</name>
</gene>
<accession>A0A8S0WKU2</accession>
<evidence type="ECO:0000256" key="1">
    <source>
        <dbReference type="SAM" id="SignalP"/>
    </source>
</evidence>
<comment type="caution">
    <text evidence="2">The sequence shown here is derived from an EMBL/GenBank/DDBJ whole genome shotgun (WGS) entry which is preliminary data.</text>
</comment>
<protein>
    <submittedName>
        <fullName evidence="2">Uncharacterized protein</fullName>
    </submittedName>
</protein>
<sequence length="119" mass="12825">MKTKSLIAGLAISMAVMGSTMAGELATMEGIPAEAMSQGEMDKVEGKYYNPFFSNVAYSSPLGAYNGFYNPAVFNSRFFPLYNLYQGQVANLQFQGFLQGGTTGMLNNLLGAASAFYPR</sequence>